<evidence type="ECO:0000313" key="1">
    <source>
        <dbReference type="EMBL" id="KAJ4727255.1"/>
    </source>
</evidence>
<reference evidence="1 2" key="1">
    <citation type="journal article" date="2023" name="Science">
        <title>Complex scaffold remodeling in plant triterpene biosynthesis.</title>
        <authorList>
            <person name="De La Pena R."/>
            <person name="Hodgson H."/>
            <person name="Liu J.C."/>
            <person name="Stephenson M.J."/>
            <person name="Martin A.C."/>
            <person name="Owen C."/>
            <person name="Harkess A."/>
            <person name="Leebens-Mack J."/>
            <person name="Jimenez L.E."/>
            <person name="Osbourn A."/>
            <person name="Sattely E.S."/>
        </authorList>
    </citation>
    <scope>NUCLEOTIDE SEQUENCE [LARGE SCALE GENOMIC DNA]</scope>
    <source>
        <strain evidence="2">cv. JPN11</strain>
        <tissue evidence="1">Leaf</tissue>
    </source>
</reference>
<proteinExistence type="predicted"/>
<dbReference type="EMBL" id="CM051394">
    <property type="protein sequence ID" value="KAJ4727255.1"/>
    <property type="molecule type" value="Genomic_DNA"/>
</dbReference>
<comment type="caution">
    <text evidence="1">The sequence shown here is derived from an EMBL/GenBank/DDBJ whole genome shotgun (WGS) entry which is preliminary data.</text>
</comment>
<accession>A0ACC1YTX1</accession>
<protein>
    <submittedName>
        <fullName evidence="1">Ethylene-responsive transcription factor</fullName>
    </submittedName>
</protein>
<dbReference type="Proteomes" id="UP001164539">
    <property type="component" value="Chromosome 1"/>
</dbReference>
<organism evidence="1 2">
    <name type="scientific">Melia azedarach</name>
    <name type="common">Chinaberry tree</name>
    <dbReference type="NCBI Taxonomy" id="155640"/>
    <lineage>
        <taxon>Eukaryota</taxon>
        <taxon>Viridiplantae</taxon>
        <taxon>Streptophyta</taxon>
        <taxon>Embryophyta</taxon>
        <taxon>Tracheophyta</taxon>
        <taxon>Spermatophyta</taxon>
        <taxon>Magnoliopsida</taxon>
        <taxon>eudicotyledons</taxon>
        <taxon>Gunneridae</taxon>
        <taxon>Pentapetalae</taxon>
        <taxon>rosids</taxon>
        <taxon>malvids</taxon>
        <taxon>Sapindales</taxon>
        <taxon>Meliaceae</taxon>
        <taxon>Melia</taxon>
    </lineage>
</organism>
<keyword evidence="2" id="KW-1185">Reference proteome</keyword>
<sequence>MYGMSTFENSDLDLFESMQKYLLADDVLEATKIFPSINSDNWSDFPQVQNFGNAAGFGSNPFDYVIDSNAVAVKREPEEDQVQNRTPAARGTGYRGVRRRPWGKYAAEMRDPKKNGARVWLGTYHTAEDAALAYDRAAFQLRGAKAKLNFPHMVGSANLEPVRVSQRRRCPQSPSTSDSVLPMPMQNPNKRRRNEIDSADIGNNQFRINITGSN</sequence>
<name>A0ACC1YTX1_MELAZ</name>
<evidence type="ECO:0000313" key="2">
    <source>
        <dbReference type="Proteomes" id="UP001164539"/>
    </source>
</evidence>
<gene>
    <name evidence="1" type="ORF">OWV82_000379</name>
</gene>